<dbReference type="PRINTS" id="PR00081">
    <property type="entry name" value="GDHRDH"/>
</dbReference>
<dbReference type="InterPro" id="IPR002347">
    <property type="entry name" value="SDR_fam"/>
</dbReference>
<evidence type="ECO:0000313" key="3">
    <source>
        <dbReference type="Proteomes" id="UP001197974"/>
    </source>
</evidence>
<sequence length="233" mass="25114">MKTALVTGASGGIGLEIVQKLLADGYIVFAHYFANARPLEQLKDECLFPIQSDLSTIEGVSQLVKSIGHVDALVLNSGTDLIGMIQDVSEQKLDHLIHLHLKSPFMLVKKLIPSMIQNKKGSIVVTSSIWGQTGAALEVAYSMVKGGQISFVKALAKELAMSNIRVNAIAPGAIQTKMMDVYSKEELETIEEEIPMGRLGDAKEVASAVSYLLSDEASYITGQVLSVNGGWYC</sequence>
<proteinExistence type="inferred from homology"/>
<dbReference type="SUPFAM" id="SSF51735">
    <property type="entry name" value="NAD(P)-binding Rossmann-fold domains"/>
    <property type="match status" value="1"/>
</dbReference>
<dbReference type="PRINTS" id="PR00080">
    <property type="entry name" value="SDRFAMILY"/>
</dbReference>
<comment type="similarity">
    <text evidence="1">Belongs to the short-chain dehydrogenases/reductases (SDR) family.</text>
</comment>
<dbReference type="Pfam" id="PF13561">
    <property type="entry name" value="adh_short_C2"/>
    <property type="match status" value="1"/>
</dbReference>
<evidence type="ECO:0000313" key="2">
    <source>
        <dbReference type="EMBL" id="WLR43484.1"/>
    </source>
</evidence>
<dbReference type="RefSeq" id="WP_226538278.1">
    <property type="nucleotide sequence ID" value="NZ_CP129013.1"/>
</dbReference>
<gene>
    <name evidence="2" type="ORF">LC087_04770</name>
</gene>
<dbReference type="Proteomes" id="UP001197974">
    <property type="component" value="Chromosome"/>
</dbReference>
<dbReference type="PANTHER" id="PTHR42879:SF2">
    <property type="entry name" value="3-OXOACYL-[ACYL-CARRIER-PROTEIN] REDUCTASE FABG"/>
    <property type="match status" value="1"/>
</dbReference>
<reference evidence="2 3" key="1">
    <citation type="submission" date="2023-06" db="EMBL/GenBank/DDBJ databases">
        <title>Five Gram-positive bacteria isolated from mangrove sediments in Shenzhen, Guangdong, China.</title>
        <authorList>
            <person name="Yu S."/>
            <person name="Zheng W."/>
            <person name="Huang Y."/>
        </authorList>
    </citation>
    <scope>NUCLEOTIDE SEQUENCE [LARGE SCALE GENOMIC DNA]</scope>
    <source>
        <strain evidence="2 3">SaN35-3</strain>
    </source>
</reference>
<protein>
    <submittedName>
        <fullName evidence="2">SDR family oxidoreductase</fullName>
    </submittedName>
</protein>
<keyword evidence="3" id="KW-1185">Reference proteome</keyword>
<dbReference type="CDD" id="cd05233">
    <property type="entry name" value="SDR_c"/>
    <property type="match status" value="1"/>
</dbReference>
<dbReference type="NCBIfam" id="NF047420">
    <property type="entry name" value="EF_P_mod_YmfI"/>
    <property type="match status" value="1"/>
</dbReference>
<accession>A0ABY9JXF4</accession>
<dbReference type="EMBL" id="CP129013">
    <property type="protein sequence ID" value="WLR43484.1"/>
    <property type="molecule type" value="Genomic_DNA"/>
</dbReference>
<dbReference type="Gene3D" id="3.40.50.720">
    <property type="entry name" value="NAD(P)-binding Rossmann-like Domain"/>
    <property type="match status" value="1"/>
</dbReference>
<organism evidence="2 3">
    <name type="scientific">Bacillus carboniphilus</name>
    <dbReference type="NCBI Taxonomy" id="86663"/>
    <lineage>
        <taxon>Bacteria</taxon>
        <taxon>Bacillati</taxon>
        <taxon>Bacillota</taxon>
        <taxon>Bacilli</taxon>
        <taxon>Bacillales</taxon>
        <taxon>Bacillaceae</taxon>
        <taxon>Bacillus</taxon>
    </lineage>
</organism>
<name>A0ABY9JXF4_9BACI</name>
<evidence type="ECO:0000256" key="1">
    <source>
        <dbReference type="ARBA" id="ARBA00006484"/>
    </source>
</evidence>
<dbReference type="InterPro" id="IPR036291">
    <property type="entry name" value="NAD(P)-bd_dom_sf"/>
</dbReference>
<dbReference type="InterPro" id="IPR050259">
    <property type="entry name" value="SDR"/>
</dbReference>
<dbReference type="PANTHER" id="PTHR42879">
    <property type="entry name" value="3-OXOACYL-(ACYL-CARRIER-PROTEIN) REDUCTASE"/>
    <property type="match status" value="1"/>
</dbReference>